<dbReference type="EMBL" id="LAZR01065797">
    <property type="protein sequence ID" value="KKK54830.1"/>
    <property type="molecule type" value="Genomic_DNA"/>
</dbReference>
<feature type="non-terminal residue" evidence="1">
    <location>
        <position position="1"/>
    </location>
</feature>
<name>A0A0F8X1W1_9ZZZZ</name>
<reference evidence="1" key="1">
    <citation type="journal article" date="2015" name="Nature">
        <title>Complex archaea that bridge the gap between prokaryotes and eukaryotes.</title>
        <authorList>
            <person name="Spang A."/>
            <person name="Saw J.H."/>
            <person name="Jorgensen S.L."/>
            <person name="Zaremba-Niedzwiedzka K."/>
            <person name="Martijn J."/>
            <person name="Lind A.E."/>
            <person name="van Eijk R."/>
            <person name="Schleper C."/>
            <person name="Guy L."/>
            <person name="Ettema T.J."/>
        </authorList>
    </citation>
    <scope>NUCLEOTIDE SEQUENCE</scope>
</reference>
<organism evidence="1">
    <name type="scientific">marine sediment metagenome</name>
    <dbReference type="NCBI Taxonomy" id="412755"/>
    <lineage>
        <taxon>unclassified sequences</taxon>
        <taxon>metagenomes</taxon>
        <taxon>ecological metagenomes</taxon>
    </lineage>
</organism>
<protein>
    <submittedName>
        <fullName evidence="1">Uncharacterized protein</fullName>
    </submittedName>
</protein>
<proteinExistence type="predicted"/>
<sequence>NRLNVVCFSHVIPQKIVNLRGVRDAIKMNHTLRINEISLPKKDVWGSDKDCPVEDWIEDVTNNATRLGYWDWVEHMKKAN</sequence>
<accession>A0A0F8X1W1</accession>
<evidence type="ECO:0000313" key="1">
    <source>
        <dbReference type="EMBL" id="KKK54830.1"/>
    </source>
</evidence>
<comment type="caution">
    <text evidence="1">The sequence shown here is derived from an EMBL/GenBank/DDBJ whole genome shotgun (WGS) entry which is preliminary data.</text>
</comment>
<dbReference type="AlphaFoldDB" id="A0A0F8X1W1"/>
<gene>
    <name evidence="1" type="ORF">LCGC14_3080720</name>
</gene>